<evidence type="ECO:0000256" key="13">
    <source>
        <dbReference type="SAM" id="Phobius"/>
    </source>
</evidence>
<keyword evidence="15" id="KW-1185">Reference proteome</keyword>
<dbReference type="InterPro" id="IPR014314">
    <property type="entry name" value="Succ_DH_cytb556"/>
</dbReference>
<evidence type="ECO:0000256" key="4">
    <source>
        <dbReference type="ARBA" id="ARBA00020076"/>
    </source>
</evidence>
<dbReference type="InterPro" id="IPR034804">
    <property type="entry name" value="SQR/QFR_C/D"/>
</dbReference>
<dbReference type="GO" id="GO:0009055">
    <property type="term" value="F:electron transfer activity"/>
    <property type="evidence" value="ECO:0007669"/>
    <property type="project" value="InterPro"/>
</dbReference>
<dbReference type="EMBL" id="LNTU01000001">
    <property type="protein sequence ID" value="KXF79303.1"/>
    <property type="molecule type" value="Genomic_DNA"/>
</dbReference>
<dbReference type="CDD" id="cd03499">
    <property type="entry name" value="SQR_TypeC_SdhC"/>
    <property type="match status" value="1"/>
</dbReference>
<dbReference type="PANTHER" id="PTHR10978">
    <property type="entry name" value="SUCCINATE DEHYDROGENASE CYTOCHROME B560 SUBUNIT"/>
    <property type="match status" value="1"/>
</dbReference>
<evidence type="ECO:0000256" key="11">
    <source>
        <dbReference type="ARBA" id="ARBA00025912"/>
    </source>
</evidence>
<protein>
    <recommendedName>
        <fullName evidence="4">Succinate dehydrogenase cytochrome b556 subunit</fullName>
    </recommendedName>
</protein>
<dbReference type="GO" id="GO:0016020">
    <property type="term" value="C:membrane"/>
    <property type="evidence" value="ECO:0007669"/>
    <property type="project" value="UniProtKB-SubCell"/>
</dbReference>
<organism evidence="14 15">
    <name type="scientific">Paramesorhizobium deserti</name>
    <dbReference type="NCBI Taxonomy" id="1494590"/>
    <lineage>
        <taxon>Bacteria</taxon>
        <taxon>Pseudomonadati</taxon>
        <taxon>Pseudomonadota</taxon>
        <taxon>Alphaproteobacteria</taxon>
        <taxon>Hyphomicrobiales</taxon>
        <taxon>Phyllobacteriaceae</taxon>
        <taxon>Paramesorhizobium</taxon>
    </lineage>
</organism>
<dbReference type="GO" id="GO:0006099">
    <property type="term" value="P:tricarboxylic acid cycle"/>
    <property type="evidence" value="ECO:0007669"/>
    <property type="project" value="InterPro"/>
</dbReference>
<dbReference type="AlphaFoldDB" id="A0A135I1J1"/>
<reference evidence="14 15" key="1">
    <citation type="submission" date="2015-11" db="EMBL/GenBank/DDBJ databases">
        <title>Draft genome sequence of Paramesorhizobium deserti A-3-E, a strain highly resistant to diverse beta-lactam antibiotics.</title>
        <authorList>
            <person name="Lv R."/>
            <person name="Yang X."/>
            <person name="Fang N."/>
            <person name="Guo J."/>
            <person name="Luo X."/>
            <person name="Peng F."/>
            <person name="Yang R."/>
            <person name="Cui Y."/>
            <person name="Fang C."/>
            <person name="Song Y."/>
        </authorList>
    </citation>
    <scope>NUCLEOTIDE SEQUENCE [LARGE SCALE GENOMIC DNA]</scope>
    <source>
        <strain evidence="14 15">A-3-E</strain>
    </source>
</reference>
<evidence type="ECO:0000313" key="15">
    <source>
        <dbReference type="Proteomes" id="UP000070107"/>
    </source>
</evidence>
<dbReference type="GO" id="GO:0046872">
    <property type="term" value="F:metal ion binding"/>
    <property type="evidence" value="ECO:0007669"/>
    <property type="project" value="UniProtKB-KW"/>
</dbReference>
<dbReference type="InterPro" id="IPR018495">
    <property type="entry name" value="Succ_DH_cyt_bsu_CS"/>
</dbReference>
<evidence type="ECO:0000256" key="2">
    <source>
        <dbReference type="ARBA" id="ARBA00004141"/>
    </source>
</evidence>
<evidence type="ECO:0000256" key="5">
    <source>
        <dbReference type="ARBA" id="ARBA00022617"/>
    </source>
</evidence>
<evidence type="ECO:0000256" key="7">
    <source>
        <dbReference type="ARBA" id="ARBA00022723"/>
    </source>
</evidence>
<feature type="transmembrane region" description="Helical" evidence="13">
    <location>
        <begin position="109"/>
        <end position="131"/>
    </location>
</feature>
<keyword evidence="7 12" id="KW-0479">Metal-binding</keyword>
<dbReference type="RefSeq" id="WP_068880640.1">
    <property type="nucleotide sequence ID" value="NZ_LNTU01000001.1"/>
</dbReference>
<feature type="binding site" description="axial binding residue" evidence="12">
    <location>
        <position position="85"/>
    </location>
    <ligand>
        <name>heme</name>
        <dbReference type="ChEBI" id="CHEBI:30413"/>
        <note>ligand shared with second transmembrane subunit</note>
    </ligand>
    <ligandPart>
        <name>Fe</name>
        <dbReference type="ChEBI" id="CHEBI:18248"/>
    </ligandPart>
</feature>
<evidence type="ECO:0000256" key="12">
    <source>
        <dbReference type="PIRSR" id="PIRSR000178-1"/>
    </source>
</evidence>
<evidence type="ECO:0000256" key="8">
    <source>
        <dbReference type="ARBA" id="ARBA00022989"/>
    </source>
</evidence>
<dbReference type="PROSITE" id="PS01000">
    <property type="entry name" value="SDH_CYT_1"/>
    <property type="match status" value="1"/>
</dbReference>
<evidence type="ECO:0000256" key="10">
    <source>
        <dbReference type="ARBA" id="ARBA00023136"/>
    </source>
</evidence>
<proteinExistence type="inferred from homology"/>
<dbReference type="Proteomes" id="UP000070107">
    <property type="component" value="Unassembled WGS sequence"/>
</dbReference>
<evidence type="ECO:0000256" key="6">
    <source>
        <dbReference type="ARBA" id="ARBA00022692"/>
    </source>
</evidence>
<evidence type="ECO:0000313" key="14">
    <source>
        <dbReference type="EMBL" id="KXF79303.1"/>
    </source>
</evidence>
<feature type="transmembrane region" description="Helical" evidence="13">
    <location>
        <begin position="29"/>
        <end position="49"/>
    </location>
</feature>
<sequence>MTRPTATHQRPLSPHLTIYKPPITMTMSIVHRITGSALYFGTLLVALWLIAAATSEDAFNLVNGFFGSWFGRLVLFGYTWALLHHMLGGIRHLIWDTITGLEKHTASKMAWATVIGSVALTLLVWLAGYMLR</sequence>
<dbReference type="PIRSF" id="PIRSF000178">
    <property type="entry name" value="SDH_cyt_b560"/>
    <property type="match status" value="1"/>
</dbReference>
<dbReference type="Gene3D" id="1.20.1300.10">
    <property type="entry name" value="Fumarate reductase/succinate dehydrogenase, transmembrane subunit"/>
    <property type="match status" value="1"/>
</dbReference>
<keyword evidence="6 13" id="KW-0812">Transmembrane</keyword>
<dbReference type="InterPro" id="IPR000701">
    <property type="entry name" value="SuccDH_FuR_B_TM-su"/>
</dbReference>
<keyword evidence="8 13" id="KW-1133">Transmembrane helix</keyword>
<comment type="subunit">
    <text evidence="11">Part of an enzyme complex containing four subunits: a flavoprotein, an iron-sulfur protein, plus two membrane-anchoring proteins, SdhC and SdhD. The complex can form homotrimers.</text>
</comment>
<dbReference type="SUPFAM" id="SSF81343">
    <property type="entry name" value="Fumarate reductase respiratory complex transmembrane subunits"/>
    <property type="match status" value="1"/>
</dbReference>
<evidence type="ECO:0000256" key="9">
    <source>
        <dbReference type="ARBA" id="ARBA00023004"/>
    </source>
</evidence>
<keyword evidence="10 13" id="KW-0472">Membrane</keyword>
<accession>A0A135I1J1</accession>
<comment type="subcellular location">
    <subcellularLocation>
        <location evidence="2">Membrane</location>
        <topology evidence="2">Multi-pass membrane protein</topology>
    </subcellularLocation>
</comment>
<keyword evidence="9 12" id="KW-0408">Iron</keyword>
<dbReference type="PANTHER" id="PTHR10978:SF5">
    <property type="entry name" value="SUCCINATE DEHYDROGENASE CYTOCHROME B560 SUBUNIT, MITOCHONDRIAL"/>
    <property type="match status" value="1"/>
</dbReference>
<feature type="transmembrane region" description="Helical" evidence="13">
    <location>
        <begin position="69"/>
        <end position="88"/>
    </location>
</feature>
<evidence type="ECO:0000256" key="1">
    <source>
        <dbReference type="ARBA" id="ARBA00004050"/>
    </source>
</evidence>
<dbReference type="Pfam" id="PF01127">
    <property type="entry name" value="Sdh_cyt"/>
    <property type="match status" value="1"/>
</dbReference>
<dbReference type="NCBIfam" id="TIGR02970">
    <property type="entry name" value="succ_dehyd_cytB"/>
    <property type="match status" value="1"/>
</dbReference>
<name>A0A135I1J1_9HYPH</name>
<gene>
    <name evidence="14" type="ORF">ATN84_06205</name>
</gene>
<evidence type="ECO:0000256" key="3">
    <source>
        <dbReference type="ARBA" id="ARBA00007244"/>
    </source>
</evidence>
<keyword evidence="5 12" id="KW-0349">Heme</keyword>
<comment type="caution">
    <text evidence="14">The sequence shown here is derived from an EMBL/GenBank/DDBJ whole genome shotgun (WGS) entry which is preliminary data.</text>
</comment>
<comment type="similarity">
    <text evidence="3">Belongs to the cytochrome b560 family.</text>
</comment>
<comment type="function">
    <text evidence="1">Membrane-anchoring subunit of succinate dehydrogenase (SDH).</text>
</comment>
<comment type="cofactor">
    <cofactor evidence="12">
        <name>heme</name>
        <dbReference type="ChEBI" id="CHEBI:30413"/>
    </cofactor>
    <text evidence="12">The heme is bound between the two transmembrane subunits.</text>
</comment>
<dbReference type="OrthoDB" id="9799441at2"/>
<dbReference type="STRING" id="1494590.ATN84_06205"/>